<dbReference type="PANTHER" id="PTHR23268">
    <property type="entry name" value="T-CELL RECEPTOR BETA CHAIN"/>
    <property type="match status" value="1"/>
</dbReference>
<evidence type="ECO:0000313" key="4">
    <source>
        <dbReference type="Ensembl" id="ENSSAUP00010049829.1"/>
    </source>
</evidence>
<evidence type="ECO:0000256" key="1">
    <source>
        <dbReference type="ARBA" id="ARBA00022729"/>
    </source>
</evidence>
<keyword evidence="1" id="KW-0732">Signal</keyword>
<dbReference type="GeneTree" id="ENSGT01140000282817"/>
<dbReference type="Gene3D" id="2.60.40.10">
    <property type="entry name" value="Immunoglobulins"/>
    <property type="match status" value="1"/>
</dbReference>
<name>A0A671XFE3_SPAAU</name>
<dbReference type="Ensembl" id="ENSSAUT00010052425.1">
    <property type="protein sequence ID" value="ENSSAUP00010049829.1"/>
    <property type="gene ID" value="ENSSAUG00010020790.1"/>
</dbReference>
<dbReference type="PROSITE" id="PS50835">
    <property type="entry name" value="IG_LIKE"/>
    <property type="match status" value="1"/>
</dbReference>
<organism evidence="4 5">
    <name type="scientific">Sparus aurata</name>
    <name type="common">Gilthead sea bream</name>
    <dbReference type="NCBI Taxonomy" id="8175"/>
    <lineage>
        <taxon>Eukaryota</taxon>
        <taxon>Metazoa</taxon>
        <taxon>Chordata</taxon>
        <taxon>Craniata</taxon>
        <taxon>Vertebrata</taxon>
        <taxon>Euteleostomi</taxon>
        <taxon>Actinopterygii</taxon>
        <taxon>Neopterygii</taxon>
        <taxon>Teleostei</taxon>
        <taxon>Neoteleostei</taxon>
        <taxon>Acanthomorphata</taxon>
        <taxon>Eupercaria</taxon>
        <taxon>Spariformes</taxon>
        <taxon>Sparidae</taxon>
        <taxon>Sparus</taxon>
    </lineage>
</organism>
<dbReference type="InterPro" id="IPR013783">
    <property type="entry name" value="Ig-like_fold"/>
</dbReference>
<accession>A0A671XFE3</accession>
<dbReference type="SUPFAM" id="SSF48726">
    <property type="entry name" value="Immunoglobulin"/>
    <property type="match status" value="1"/>
</dbReference>
<dbReference type="OMA" id="ASKGENC"/>
<dbReference type="PANTHER" id="PTHR23268:SF102">
    <property type="entry name" value="IMMUNOGLOBULIN V-SET DOMAIN-CONTAINING PROTEIN"/>
    <property type="match status" value="1"/>
</dbReference>
<dbReference type="Pfam" id="PF07686">
    <property type="entry name" value="V-set"/>
    <property type="match status" value="1"/>
</dbReference>
<proteinExistence type="predicted"/>
<dbReference type="InterPro" id="IPR050413">
    <property type="entry name" value="TCR_beta_variable"/>
</dbReference>
<dbReference type="GO" id="GO:0007166">
    <property type="term" value="P:cell surface receptor signaling pathway"/>
    <property type="evidence" value="ECO:0007669"/>
    <property type="project" value="TreeGrafter"/>
</dbReference>
<dbReference type="GO" id="GO:0002376">
    <property type="term" value="P:immune system process"/>
    <property type="evidence" value="ECO:0007669"/>
    <property type="project" value="UniProtKB-KW"/>
</dbReference>
<keyword evidence="5" id="KW-1185">Reference proteome</keyword>
<dbReference type="GO" id="GO:0005886">
    <property type="term" value="C:plasma membrane"/>
    <property type="evidence" value="ECO:0007669"/>
    <property type="project" value="TreeGrafter"/>
</dbReference>
<dbReference type="Proteomes" id="UP000472265">
    <property type="component" value="Chromosome 16"/>
</dbReference>
<dbReference type="InterPro" id="IPR007110">
    <property type="entry name" value="Ig-like_dom"/>
</dbReference>
<evidence type="ECO:0000256" key="2">
    <source>
        <dbReference type="ARBA" id="ARBA00022859"/>
    </source>
</evidence>
<feature type="domain" description="Ig-like" evidence="3">
    <location>
        <begin position="10"/>
        <end position="108"/>
    </location>
</feature>
<dbReference type="Ensembl" id="ENSSAUT00010052419.1">
    <property type="protein sequence ID" value="ENSSAUP00010049824.1"/>
    <property type="gene ID" value="ENSSAUG00010020785.1"/>
</dbReference>
<reference evidence="4" key="2">
    <citation type="submission" date="2025-05" db="UniProtKB">
        <authorList>
            <consortium name="Ensembl"/>
        </authorList>
    </citation>
    <scope>IDENTIFICATION</scope>
</reference>
<dbReference type="AlphaFoldDB" id="A0A671XFE3"/>
<keyword evidence="2" id="KW-0391">Immunity</keyword>
<reference evidence="4" key="1">
    <citation type="submission" date="2021-04" db="EMBL/GenBank/DDBJ databases">
        <authorList>
            <consortium name="Wellcome Sanger Institute Data Sharing"/>
        </authorList>
    </citation>
    <scope>NUCLEOTIDE SEQUENCE [LARGE SCALE GENOMIC DNA]</scope>
</reference>
<dbReference type="InterPro" id="IPR036179">
    <property type="entry name" value="Ig-like_dom_sf"/>
</dbReference>
<evidence type="ECO:0000259" key="3">
    <source>
        <dbReference type="PROSITE" id="PS50835"/>
    </source>
</evidence>
<evidence type="ECO:0000313" key="5">
    <source>
        <dbReference type="Proteomes" id="UP000472265"/>
    </source>
</evidence>
<dbReference type="InterPro" id="IPR013106">
    <property type="entry name" value="Ig_V-set"/>
</dbReference>
<protein>
    <recommendedName>
        <fullName evidence="3">Ig-like domain-containing protein</fullName>
    </recommendedName>
</protein>
<sequence>FGTRRLSLSDQVHQTPADMFSQPGKEAKINCFHTIPNYNQILWYKQTKRQLQFLGYMYASANPEDGAGVKIEGSAKKDENCTLTIEGLTLSSRAVYFCAASLHSATYH</sequence>